<evidence type="ECO:0000313" key="2">
    <source>
        <dbReference type="Proteomes" id="UP000593573"/>
    </source>
</evidence>
<comment type="caution">
    <text evidence="1">The sequence shown here is derived from an EMBL/GenBank/DDBJ whole genome shotgun (WGS) entry which is preliminary data.</text>
</comment>
<evidence type="ECO:0008006" key="3">
    <source>
        <dbReference type="Google" id="ProtNLM"/>
    </source>
</evidence>
<evidence type="ECO:0000313" key="1">
    <source>
        <dbReference type="EMBL" id="MBA0645992.1"/>
    </source>
</evidence>
<protein>
    <recommendedName>
        <fullName evidence="3">Retrotransposon Copia-like N-terminal domain-containing protein</fullName>
    </recommendedName>
</protein>
<organism evidence="1 2">
    <name type="scientific">Gossypium klotzschianum</name>
    <dbReference type="NCBI Taxonomy" id="34286"/>
    <lineage>
        <taxon>Eukaryota</taxon>
        <taxon>Viridiplantae</taxon>
        <taxon>Streptophyta</taxon>
        <taxon>Embryophyta</taxon>
        <taxon>Tracheophyta</taxon>
        <taxon>Spermatophyta</taxon>
        <taxon>Magnoliopsida</taxon>
        <taxon>eudicotyledons</taxon>
        <taxon>Gunneridae</taxon>
        <taxon>Pentapetalae</taxon>
        <taxon>rosids</taxon>
        <taxon>malvids</taxon>
        <taxon>Malvales</taxon>
        <taxon>Malvaceae</taxon>
        <taxon>Malvoideae</taxon>
        <taxon>Gossypium</taxon>
    </lineage>
</organism>
<dbReference type="AlphaFoldDB" id="A0A7J8U687"/>
<keyword evidence="2" id="KW-1185">Reference proteome</keyword>
<accession>A0A7J8U687</accession>
<proteinExistence type="predicted"/>
<dbReference type="Proteomes" id="UP000593573">
    <property type="component" value="Unassembled WGS sequence"/>
</dbReference>
<reference evidence="1 2" key="1">
    <citation type="journal article" date="2019" name="Genome Biol. Evol.">
        <title>Insights into the evolution of the New World diploid cottons (Gossypium, subgenus Houzingenia) based on genome sequencing.</title>
        <authorList>
            <person name="Grover C.E."/>
            <person name="Arick M.A. 2nd"/>
            <person name="Thrash A."/>
            <person name="Conover J.L."/>
            <person name="Sanders W.S."/>
            <person name="Peterson D.G."/>
            <person name="Frelichowski J.E."/>
            <person name="Scheffler J.A."/>
            <person name="Scheffler B.E."/>
            <person name="Wendel J.F."/>
        </authorList>
    </citation>
    <scope>NUCLEOTIDE SEQUENCE [LARGE SCALE GENOMIC DNA]</scope>
    <source>
        <strain evidence="1">57</strain>
        <tissue evidence="1">Leaf</tissue>
    </source>
</reference>
<sequence length="74" mass="8739">MATRRLKIEKFDAVTNFNLWQVRMMTILVQIGLKKVVTGKKLENLNQTEWEQLDEKTLFAIQLCLTNMVLREVD</sequence>
<dbReference type="EMBL" id="JABFAB010000004">
    <property type="protein sequence ID" value="MBA0645992.1"/>
    <property type="molecule type" value="Genomic_DNA"/>
</dbReference>
<gene>
    <name evidence="1" type="ORF">Goklo_014005</name>
</gene>
<dbReference type="OrthoDB" id="1744659at2759"/>
<name>A0A7J8U687_9ROSI</name>